<organism evidence="2 3">
    <name type="scientific">Candidatus Buchananbacteria bacterium RBG_13_36_9</name>
    <dbReference type="NCBI Taxonomy" id="1797530"/>
    <lineage>
        <taxon>Bacteria</taxon>
        <taxon>Candidatus Buchananiibacteriota</taxon>
    </lineage>
</organism>
<dbReference type="EMBL" id="MHHZ01000020">
    <property type="protein sequence ID" value="OGY41302.1"/>
    <property type="molecule type" value="Genomic_DNA"/>
</dbReference>
<keyword evidence="1" id="KW-1133">Transmembrane helix</keyword>
<feature type="transmembrane region" description="Helical" evidence="1">
    <location>
        <begin position="75"/>
        <end position="95"/>
    </location>
</feature>
<gene>
    <name evidence="2" type="ORF">A2Y82_03775</name>
</gene>
<evidence type="ECO:0000256" key="1">
    <source>
        <dbReference type="SAM" id="Phobius"/>
    </source>
</evidence>
<dbReference type="AlphaFoldDB" id="A0A1G1XMT6"/>
<sequence length="207" mass="23310">MKRLPLISIFTLFIAGILLIIMPISWLPYFYDVRYLGWSMILGALTIYLLPAFIKVPANSPDAARKNRAAELLQYLLTIDIVANALGSLGLYELYQIGIPYSYILHVIVPLVSVLLLSIVITLRWQVRISRSTIIAFCLVIICGLLWEIFENYSDQTWGTHLKVLGLGNTTDTTAINLLQDTIGAIVGTVIVLMRPRFKKIYGSFFI</sequence>
<reference evidence="2 3" key="1">
    <citation type="journal article" date="2016" name="Nat. Commun.">
        <title>Thousands of microbial genomes shed light on interconnected biogeochemical processes in an aquifer system.</title>
        <authorList>
            <person name="Anantharaman K."/>
            <person name="Brown C.T."/>
            <person name="Hug L.A."/>
            <person name="Sharon I."/>
            <person name="Castelle C.J."/>
            <person name="Probst A.J."/>
            <person name="Thomas B.C."/>
            <person name="Singh A."/>
            <person name="Wilkins M.J."/>
            <person name="Karaoz U."/>
            <person name="Brodie E.L."/>
            <person name="Williams K.H."/>
            <person name="Hubbard S.S."/>
            <person name="Banfield J.F."/>
        </authorList>
    </citation>
    <scope>NUCLEOTIDE SEQUENCE [LARGE SCALE GENOMIC DNA]</scope>
</reference>
<feature type="transmembrane region" description="Helical" evidence="1">
    <location>
        <begin position="133"/>
        <end position="150"/>
    </location>
</feature>
<feature type="transmembrane region" description="Helical" evidence="1">
    <location>
        <begin position="101"/>
        <end position="121"/>
    </location>
</feature>
<dbReference type="Pfam" id="PF09997">
    <property type="entry name" value="DUF2238"/>
    <property type="match status" value="1"/>
</dbReference>
<comment type="caution">
    <text evidence="2">The sequence shown here is derived from an EMBL/GenBank/DDBJ whole genome shotgun (WGS) entry which is preliminary data.</text>
</comment>
<evidence type="ECO:0000313" key="3">
    <source>
        <dbReference type="Proteomes" id="UP000176498"/>
    </source>
</evidence>
<dbReference type="Proteomes" id="UP000176498">
    <property type="component" value="Unassembled WGS sequence"/>
</dbReference>
<feature type="transmembrane region" description="Helical" evidence="1">
    <location>
        <begin position="175"/>
        <end position="194"/>
    </location>
</feature>
<proteinExistence type="predicted"/>
<name>A0A1G1XMT6_9BACT</name>
<feature type="transmembrane region" description="Helical" evidence="1">
    <location>
        <begin position="7"/>
        <end position="29"/>
    </location>
</feature>
<accession>A0A1G1XMT6</accession>
<dbReference type="InterPro" id="IPR014509">
    <property type="entry name" value="YjdF-like"/>
</dbReference>
<keyword evidence="1" id="KW-0812">Transmembrane</keyword>
<keyword evidence="1" id="KW-0472">Membrane</keyword>
<protein>
    <submittedName>
        <fullName evidence="2">Uncharacterized protein</fullName>
    </submittedName>
</protein>
<feature type="transmembrane region" description="Helical" evidence="1">
    <location>
        <begin position="35"/>
        <end position="54"/>
    </location>
</feature>
<evidence type="ECO:0000313" key="2">
    <source>
        <dbReference type="EMBL" id="OGY41302.1"/>
    </source>
</evidence>